<accession>A0A919L9V0</accession>
<protein>
    <submittedName>
        <fullName evidence="2">Uncharacterized protein</fullName>
    </submittedName>
</protein>
<feature type="compositionally biased region" description="Low complexity" evidence="1">
    <location>
        <begin position="1"/>
        <end position="13"/>
    </location>
</feature>
<reference evidence="2" key="2">
    <citation type="submission" date="2020-09" db="EMBL/GenBank/DDBJ databases">
        <authorList>
            <person name="Sun Q."/>
            <person name="Ohkuma M."/>
        </authorList>
    </citation>
    <scope>NUCLEOTIDE SEQUENCE</scope>
    <source>
        <strain evidence="2">JCM 5069</strain>
    </source>
</reference>
<feature type="compositionally biased region" description="Low complexity" evidence="1">
    <location>
        <begin position="32"/>
        <end position="50"/>
    </location>
</feature>
<dbReference type="EMBL" id="BNCD01000047">
    <property type="protein sequence ID" value="GHH88948.1"/>
    <property type="molecule type" value="Genomic_DNA"/>
</dbReference>
<gene>
    <name evidence="2" type="ORF">GCM10018793_70450</name>
</gene>
<keyword evidence="3" id="KW-1185">Reference proteome</keyword>
<organism evidence="2 3">
    <name type="scientific">Streptomyces sulfonofaciens</name>
    <dbReference type="NCBI Taxonomy" id="68272"/>
    <lineage>
        <taxon>Bacteria</taxon>
        <taxon>Bacillati</taxon>
        <taxon>Actinomycetota</taxon>
        <taxon>Actinomycetes</taxon>
        <taxon>Kitasatosporales</taxon>
        <taxon>Streptomycetaceae</taxon>
        <taxon>Streptomyces</taxon>
    </lineage>
</organism>
<feature type="region of interest" description="Disordered" evidence="1">
    <location>
        <begin position="1"/>
        <end position="61"/>
    </location>
</feature>
<name>A0A919L9V0_9ACTN</name>
<dbReference type="Proteomes" id="UP000603708">
    <property type="component" value="Unassembled WGS sequence"/>
</dbReference>
<evidence type="ECO:0000256" key="1">
    <source>
        <dbReference type="SAM" id="MobiDB-lite"/>
    </source>
</evidence>
<reference evidence="2" key="1">
    <citation type="journal article" date="2014" name="Int. J. Syst. Evol. Microbiol.">
        <title>Complete genome sequence of Corynebacterium casei LMG S-19264T (=DSM 44701T), isolated from a smear-ripened cheese.</title>
        <authorList>
            <consortium name="US DOE Joint Genome Institute (JGI-PGF)"/>
            <person name="Walter F."/>
            <person name="Albersmeier A."/>
            <person name="Kalinowski J."/>
            <person name="Ruckert C."/>
        </authorList>
    </citation>
    <scope>NUCLEOTIDE SEQUENCE</scope>
    <source>
        <strain evidence="2">JCM 5069</strain>
    </source>
</reference>
<comment type="caution">
    <text evidence="2">The sequence shown here is derived from an EMBL/GenBank/DDBJ whole genome shotgun (WGS) entry which is preliminary data.</text>
</comment>
<proteinExistence type="predicted"/>
<evidence type="ECO:0000313" key="2">
    <source>
        <dbReference type="EMBL" id="GHH88948.1"/>
    </source>
</evidence>
<evidence type="ECO:0000313" key="3">
    <source>
        <dbReference type="Proteomes" id="UP000603708"/>
    </source>
</evidence>
<dbReference type="AlphaFoldDB" id="A0A919L9V0"/>
<sequence>MVTTAPVVRTARTARTEHGTRGTARGPRAFTRHPPGGRPACGAGRTPPRALAAGGRTRAPA</sequence>